<protein>
    <submittedName>
        <fullName evidence="5">SAM-dependent methyltransferase</fullName>
    </submittedName>
</protein>
<dbReference type="InterPro" id="IPR013216">
    <property type="entry name" value="Methyltransf_11"/>
</dbReference>
<dbReference type="InterPro" id="IPR029063">
    <property type="entry name" value="SAM-dependent_MTases_sf"/>
</dbReference>
<gene>
    <name evidence="5" type="ORF">BJY26_001153</name>
</gene>
<comment type="similarity">
    <text evidence="1">Belongs to the methyltransferase superfamily.</text>
</comment>
<keyword evidence="3 5" id="KW-0808">Transferase</keyword>
<dbReference type="AlphaFoldDB" id="A0A7Z0A9F3"/>
<keyword evidence="6" id="KW-1185">Reference proteome</keyword>
<proteinExistence type="inferred from homology"/>
<keyword evidence="2 5" id="KW-0489">Methyltransferase</keyword>
<dbReference type="GO" id="GO:0032259">
    <property type="term" value="P:methylation"/>
    <property type="evidence" value="ECO:0007669"/>
    <property type="project" value="UniProtKB-KW"/>
</dbReference>
<name>A0A7Z0A9F3_9MICO</name>
<reference evidence="5 6" key="1">
    <citation type="submission" date="2020-07" db="EMBL/GenBank/DDBJ databases">
        <title>Sequencing the genomes of 1000 actinobacteria strains.</title>
        <authorList>
            <person name="Klenk H.-P."/>
        </authorList>
    </citation>
    <scope>NUCLEOTIDE SEQUENCE [LARGE SCALE GENOMIC DNA]</scope>
    <source>
        <strain evidence="5 6">DSM 26341</strain>
    </source>
</reference>
<dbReference type="Pfam" id="PF08241">
    <property type="entry name" value="Methyltransf_11"/>
    <property type="match status" value="1"/>
</dbReference>
<comment type="caution">
    <text evidence="5">The sequence shown here is derived from an EMBL/GenBank/DDBJ whole genome shotgun (WGS) entry which is preliminary data.</text>
</comment>
<evidence type="ECO:0000259" key="4">
    <source>
        <dbReference type="Pfam" id="PF08241"/>
    </source>
</evidence>
<dbReference type="Gene3D" id="3.40.50.150">
    <property type="entry name" value="Vaccinia Virus protein VP39"/>
    <property type="match status" value="1"/>
</dbReference>
<dbReference type="Proteomes" id="UP000539111">
    <property type="component" value="Unassembled WGS sequence"/>
</dbReference>
<evidence type="ECO:0000256" key="2">
    <source>
        <dbReference type="ARBA" id="ARBA00022603"/>
    </source>
</evidence>
<dbReference type="InterPro" id="IPR051052">
    <property type="entry name" value="Diverse_substrate_MTase"/>
</dbReference>
<dbReference type="RefSeq" id="WP_179426464.1">
    <property type="nucleotide sequence ID" value="NZ_JACBZP010000001.1"/>
</dbReference>
<dbReference type="GO" id="GO:0008757">
    <property type="term" value="F:S-adenosylmethionine-dependent methyltransferase activity"/>
    <property type="evidence" value="ECO:0007669"/>
    <property type="project" value="InterPro"/>
</dbReference>
<dbReference type="PANTHER" id="PTHR44942">
    <property type="entry name" value="METHYLTRANSF_11 DOMAIN-CONTAINING PROTEIN"/>
    <property type="match status" value="1"/>
</dbReference>
<dbReference type="PANTHER" id="PTHR44942:SF4">
    <property type="entry name" value="METHYLTRANSFERASE TYPE 11 DOMAIN-CONTAINING PROTEIN"/>
    <property type="match status" value="1"/>
</dbReference>
<evidence type="ECO:0000256" key="3">
    <source>
        <dbReference type="ARBA" id="ARBA00022679"/>
    </source>
</evidence>
<accession>A0A7Z0A9F3</accession>
<sequence>MAESFGTDAARYDRARFSYPSELIERIVERSPGPTFVDVGCGTGIAARQFAAAGCRVLGVEPDSRMAAFARHSGIDVEECTFENWDPAGRIVDAVVAGQARHWVDPAAGATKASGVLRPGGILAVFWHAFEPPRDVASAFVSAFRRAVPDAPVAVTTETMTRDAYRAICAKPAAGIRGSEAFGVVEEWRDDWAVTLTRDEWLDQLPTQGLLTQLAPDARAPILDAVGAAIDARGGSFMLKCATFTVAARRR</sequence>
<evidence type="ECO:0000313" key="5">
    <source>
        <dbReference type="EMBL" id="NYI66847.1"/>
    </source>
</evidence>
<dbReference type="EMBL" id="JACBZP010000001">
    <property type="protein sequence ID" value="NYI66847.1"/>
    <property type="molecule type" value="Genomic_DNA"/>
</dbReference>
<dbReference type="SUPFAM" id="SSF53335">
    <property type="entry name" value="S-adenosyl-L-methionine-dependent methyltransferases"/>
    <property type="match status" value="1"/>
</dbReference>
<dbReference type="CDD" id="cd02440">
    <property type="entry name" value="AdoMet_MTases"/>
    <property type="match status" value="1"/>
</dbReference>
<organism evidence="5 6">
    <name type="scientific">Spelaeicoccus albus</name>
    <dbReference type="NCBI Taxonomy" id="1280376"/>
    <lineage>
        <taxon>Bacteria</taxon>
        <taxon>Bacillati</taxon>
        <taxon>Actinomycetota</taxon>
        <taxon>Actinomycetes</taxon>
        <taxon>Micrococcales</taxon>
        <taxon>Brevibacteriaceae</taxon>
        <taxon>Spelaeicoccus</taxon>
    </lineage>
</organism>
<feature type="domain" description="Methyltransferase type 11" evidence="4">
    <location>
        <begin position="37"/>
        <end position="124"/>
    </location>
</feature>
<evidence type="ECO:0000313" key="6">
    <source>
        <dbReference type="Proteomes" id="UP000539111"/>
    </source>
</evidence>
<evidence type="ECO:0000256" key="1">
    <source>
        <dbReference type="ARBA" id="ARBA00008361"/>
    </source>
</evidence>